<evidence type="ECO:0000256" key="5">
    <source>
        <dbReference type="ARBA" id="ARBA00023152"/>
    </source>
</evidence>
<dbReference type="GO" id="GO:0005737">
    <property type="term" value="C:cytoplasm"/>
    <property type="evidence" value="ECO:0007669"/>
    <property type="project" value="InterPro"/>
</dbReference>
<sequence length="257" mass="29134">MSKAFSPGFNIQPLHQPLGFALGDDCFGPQTELRTLDSIRKSLMEPDVADPEIVYAIMMDVGKKIHRELLNQLHLLYGVVTYAAGTLGKEPVRSQGHIHVRSTFANGYSTPEVYEIWQGKAIIYMQELGGDNPGKCIAVYGNSGDVIIVPPGWVHATISAQPDSPLTFGAWCDRNYGFDYDEVRAHKGIAWFPIVVDGEIQWIRNENYQKSELQLTEARTYPEFSLEKGKPIYTQFEENKDKFLFVTRPDLFKDIWK</sequence>
<dbReference type="EMBL" id="SNRX01000044">
    <property type="protein sequence ID" value="KAA6300844.1"/>
    <property type="molecule type" value="Genomic_DNA"/>
</dbReference>
<reference evidence="8 9" key="1">
    <citation type="submission" date="2019-03" db="EMBL/GenBank/DDBJ databases">
        <title>Single cell metagenomics reveals metabolic interactions within the superorganism composed of flagellate Streblomastix strix and complex community of Bacteroidetes bacteria on its surface.</title>
        <authorList>
            <person name="Treitli S.C."/>
            <person name="Kolisko M."/>
            <person name="Husnik F."/>
            <person name="Keeling P."/>
            <person name="Hampl V."/>
        </authorList>
    </citation>
    <scope>NUCLEOTIDE SEQUENCE [LARGE SCALE GENOMIC DNA]</scope>
    <source>
        <strain evidence="8">St1</strain>
    </source>
</reference>
<keyword evidence="8" id="KW-0413">Isomerase</keyword>
<evidence type="ECO:0000313" key="8">
    <source>
        <dbReference type="EMBL" id="KAA6300844.1"/>
    </source>
</evidence>
<dbReference type="Proteomes" id="UP000324575">
    <property type="component" value="Unassembled WGS sequence"/>
</dbReference>
<comment type="catalytic activity">
    <reaction evidence="6">
        <text>alpha-D-glucose 6-phosphate = beta-D-fructose 6-phosphate</text>
        <dbReference type="Rhea" id="RHEA:11816"/>
        <dbReference type="ChEBI" id="CHEBI:57634"/>
        <dbReference type="ChEBI" id="CHEBI:58225"/>
        <dbReference type="EC" id="5.3.1.9"/>
    </reaction>
</comment>
<protein>
    <recommendedName>
        <fullName evidence="3">glucose-6-phosphate isomerase</fullName>
        <ecNumber evidence="3">5.3.1.9</ecNumber>
    </recommendedName>
</protein>
<evidence type="ECO:0000256" key="6">
    <source>
        <dbReference type="ARBA" id="ARBA00029321"/>
    </source>
</evidence>
<dbReference type="GO" id="GO:0006096">
    <property type="term" value="P:glycolytic process"/>
    <property type="evidence" value="ECO:0007669"/>
    <property type="project" value="UniProtKB-UniPathway"/>
</dbReference>
<organism evidence="8 9">
    <name type="scientific">Candidatus Ordinivivax streblomastigis</name>
    <dbReference type="NCBI Taxonomy" id="2540710"/>
    <lineage>
        <taxon>Bacteria</taxon>
        <taxon>Pseudomonadati</taxon>
        <taxon>Bacteroidota</taxon>
        <taxon>Bacteroidia</taxon>
        <taxon>Bacteroidales</taxon>
        <taxon>Candidatus Ordinivivax</taxon>
    </lineage>
</organism>
<dbReference type="Gene3D" id="2.60.120.10">
    <property type="entry name" value="Jelly Rolls"/>
    <property type="match status" value="1"/>
</dbReference>
<evidence type="ECO:0000313" key="9">
    <source>
        <dbReference type="Proteomes" id="UP000324575"/>
    </source>
</evidence>
<feature type="domain" description="Glucose-6-phosphate isomerase prokaryote" evidence="7">
    <location>
        <begin position="50"/>
        <end position="209"/>
    </location>
</feature>
<dbReference type="UniPathway" id="UPA00109">
    <property type="reaction ID" value="UER00181"/>
</dbReference>
<dbReference type="EC" id="5.3.1.9" evidence="3"/>
<dbReference type="InterPro" id="IPR011051">
    <property type="entry name" value="RmlC_Cupin_sf"/>
</dbReference>
<keyword evidence="4" id="KW-0312">Gluconeogenesis</keyword>
<evidence type="ECO:0000259" key="7">
    <source>
        <dbReference type="Pfam" id="PF06560"/>
    </source>
</evidence>
<proteinExistence type="inferred from homology"/>
<comment type="pathway">
    <text evidence="1">Carbohydrate degradation; glycolysis; D-glyceraldehyde 3-phosphate and glycerone phosphate from D-glucose: step 2/4.</text>
</comment>
<dbReference type="InterPro" id="IPR014710">
    <property type="entry name" value="RmlC-like_jellyroll"/>
</dbReference>
<keyword evidence="5" id="KW-0324">Glycolysis</keyword>
<dbReference type="AlphaFoldDB" id="A0A5M8NXZ9"/>
<evidence type="ECO:0000256" key="3">
    <source>
        <dbReference type="ARBA" id="ARBA00011952"/>
    </source>
</evidence>
<evidence type="ECO:0000256" key="4">
    <source>
        <dbReference type="ARBA" id="ARBA00022432"/>
    </source>
</evidence>
<comment type="caution">
    <text evidence="8">The sequence shown here is derived from an EMBL/GenBank/DDBJ whole genome shotgun (WGS) entry which is preliminary data.</text>
</comment>
<dbReference type="InterPro" id="IPR010551">
    <property type="entry name" value="G6P_isomerase_prok"/>
</dbReference>
<dbReference type="SUPFAM" id="SSF51182">
    <property type="entry name" value="RmlC-like cupins"/>
    <property type="match status" value="1"/>
</dbReference>
<comment type="similarity">
    <text evidence="2">Belongs to the archaeal-type GPI family.</text>
</comment>
<dbReference type="GO" id="GO:0004347">
    <property type="term" value="F:glucose-6-phosphate isomerase activity"/>
    <property type="evidence" value="ECO:0007669"/>
    <property type="project" value="UniProtKB-EC"/>
</dbReference>
<evidence type="ECO:0000256" key="2">
    <source>
        <dbReference type="ARBA" id="ARBA00006542"/>
    </source>
</evidence>
<name>A0A5M8NXZ9_9BACT</name>
<dbReference type="Pfam" id="PF06560">
    <property type="entry name" value="GPI"/>
    <property type="match status" value="1"/>
</dbReference>
<evidence type="ECO:0000256" key="1">
    <source>
        <dbReference type="ARBA" id="ARBA00004926"/>
    </source>
</evidence>
<gene>
    <name evidence="8" type="ORF">EZS26_003009</name>
</gene>
<accession>A0A5M8NXZ9</accession>
<dbReference type="GO" id="GO:0006094">
    <property type="term" value="P:gluconeogenesis"/>
    <property type="evidence" value="ECO:0007669"/>
    <property type="project" value="UniProtKB-KW"/>
</dbReference>